<comment type="caution">
    <text evidence="1">The sequence shown here is derived from an EMBL/GenBank/DDBJ whole genome shotgun (WGS) entry which is preliminary data.</text>
</comment>
<proteinExistence type="predicted"/>
<sequence>MPIDAIFSSGVITKGVRDLQSLYRSDPERLDAIQRNLDKLEKWAHGNFMGFNKTKCKGLHLSKSNPGYQYRLGDEQAQSSPAQNDLGVLVGERLSMTWQYELTAQKAN</sequence>
<dbReference type="Proteomes" id="UP000796761">
    <property type="component" value="Unassembled WGS sequence"/>
</dbReference>
<dbReference type="AlphaFoldDB" id="A0A8K1GNX0"/>
<evidence type="ECO:0000313" key="2">
    <source>
        <dbReference type="Proteomes" id="UP000796761"/>
    </source>
</evidence>
<reference evidence="1" key="1">
    <citation type="submission" date="2019-04" db="EMBL/GenBank/DDBJ databases">
        <title>Genome assembly of Zosterops borbonicus 15179.</title>
        <authorList>
            <person name="Leroy T."/>
            <person name="Anselmetti Y."/>
            <person name="Tilak M.-K."/>
            <person name="Nabholz B."/>
        </authorList>
    </citation>
    <scope>NUCLEOTIDE SEQUENCE</scope>
    <source>
        <strain evidence="1">HGM_15179</strain>
        <tissue evidence="1">Muscle</tissue>
    </source>
</reference>
<dbReference type="EMBL" id="SWJQ01000091">
    <property type="protein sequence ID" value="TRZ22589.1"/>
    <property type="molecule type" value="Genomic_DNA"/>
</dbReference>
<organism evidence="1 2">
    <name type="scientific">Zosterops borbonicus</name>
    <dbReference type="NCBI Taxonomy" id="364589"/>
    <lineage>
        <taxon>Eukaryota</taxon>
        <taxon>Metazoa</taxon>
        <taxon>Chordata</taxon>
        <taxon>Craniata</taxon>
        <taxon>Vertebrata</taxon>
        <taxon>Euteleostomi</taxon>
        <taxon>Archelosauria</taxon>
        <taxon>Archosauria</taxon>
        <taxon>Dinosauria</taxon>
        <taxon>Saurischia</taxon>
        <taxon>Theropoda</taxon>
        <taxon>Coelurosauria</taxon>
        <taxon>Aves</taxon>
        <taxon>Neognathae</taxon>
        <taxon>Neoaves</taxon>
        <taxon>Telluraves</taxon>
        <taxon>Australaves</taxon>
        <taxon>Passeriformes</taxon>
        <taxon>Sylvioidea</taxon>
        <taxon>Zosteropidae</taxon>
        <taxon>Zosterops</taxon>
    </lineage>
</organism>
<dbReference type="OrthoDB" id="6368401at2759"/>
<keyword evidence="2" id="KW-1185">Reference proteome</keyword>
<accession>A0A8K1GNX0</accession>
<dbReference type="PANTHER" id="PTHR33332">
    <property type="entry name" value="REVERSE TRANSCRIPTASE DOMAIN-CONTAINING PROTEIN"/>
    <property type="match status" value="1"/>
</dbReference>
<name>A0A8K1GNX0_9PASS</name>
<gene>
    <name evidence="1" type="ORF">HGM15179_004434</name>
</gene>
<evidence type="ECO:0000313" key="1">
    <source>
        <dbReference type="EMBL" id="TRZ22589.1"/>
    </source>
</evidence>
<protein>
    <recommendedName>
        <fullName evidence="3">Rna-directed dna polymerase from mobile element jockey-like</fullName>
    </recommendedName>
</protein>
<evidence type="ECO:0008006" key="3">
    <source>
        <dbReference type="Google" id="ProtNLM"/>
    </source>
</evidence>